<dbReference type="RefSeq" id="WP_167166925.1">
    <property type="nucleotide sequence ID" value="NZ_BAAAOO010000014.1"/>
</dbReference>
<name>A0ABX0SH87_9ACTN</name>
<reference evidence="1 2" key="1">
    <citation type="submission" date="2020-02" db="EMBL/GenBank/DDBJ databases">
        <title>Sequencing the genomes of 1000 actinobacteria strains.</title>
        <authorList>
            <person name="Klenk H.-P."/>
        </authorList>
    </citation>
    <scope>NUCLEOTIDE SEQUENCE [LARGE SCALE GENOMIC DNA]</scope>
    <source>
        <strain evidence="1 2">DSM 19609</strain>
    </source>
</reference>
<sequence length="376" mass="39823">MALAWIACESTTGEPICDLPDLSIDEIGSTLCGYWSGPGSLPIPGAPADWRRAIAPWASYLVLLDDDTPVWGGWTTSSKLTEDDEATFGVASWEAHLAKRYCGNTAYNAVAETQIVAGVLASYVADGGPAMLVEVLSDSAAGDLNVSDADDRTVLSVLSEISGREGGPEWTVTWRHLTGPERYIPVVQVAPRIGQTVPSGFAPSAVFDMPGCLSSFERGEDWADGKGANDVMATAVADGNDRLTSGHFAFNDPDRPKLEYRWTPSTSITEESTLRSHAASKLAVAKDGATTWSLSAAVESAPRLGVDWSVGDDIGYSIAHPSVSDPLRDTSGAQVADSEGRPLWQPVTGTARCIGWKLTLSGVQTVTPILHDAEEV</sequence>
<protein>
    <submittedName>
        <fullName evidence="1">Uncharacterized protein</fullName>
    </submittedName>
</protein>
<accession>A0ABX0SH87</accession>
<keyword evidence="2" id="KW-1185">Reference proteome</keyword>
<gene>
    <name evidence="1" type="ORF">FB473_001970</name>
</gene>
<evidence type="ECO:0000313" key="1">
    <source>
        <dbReference type="EMBL" id="NIH57325.1"/>
    </source>
</evidence>
<proteinExistence type="predicted"/>
<comment type="caution">
    <text evidence="1">The sequence shown here is derived from an EMBL/GenBank/DDBJ whole genome shotgun (WGS) entry which is preliminary data.</text>
</comment>
<evidence type="ECO:0000313" key="2">
    <source>
        <dbReference type="Proteomes" id="UP000749311"/>
    </source>
</evidence>
<organism evidence="1 2">
    <name type="scientific">Brooklawnia cerclae</name>
    <dbReference type="NCBI Taxonomy" id="349934"/>
    <lineage>
        <taxon>Bacteria</taxon>
        <taxon>Bacillati</taxon>
        <taxon>Actinomycetota</taxon>
        <taxon>Actinomycetes</taxon>
        <taxon>Propionibacteriales</taxon>
        <taxon>Propionibacteriaceae</taxon>
        <taxon>Brooklawnia</taxon>
    </lineage>
</organism>
<dbReference type="Proteomes" id="UP000749311">
    <property type="component" value="Unassembled WGS sequence"/>
</dbReference>
<dbReference type="EMBL" id="JAAMOZ010000001">
    <property type="protein sequence ID" value="NIH57325.1"/>
    <property type="molecule type" value="Genomic_DNA"/>
</dbReference>